<comment type="caution">
    <text evidence="1">The sequence shown here is derived from an EMBL/GenBank/DDBJ whole genome shotgun (WGS) entry which is preliminary data.</text>
</comment>
<proteinExistence type="predicted"/>
<name>A0A9N9B5K8_9GLOM</name>
<dbReference type="AlphaFoldDB" id="A0A9N9B5K8"/>
<dbReference type="Proteomes" id="UP000789405">
    <property type="component" value="Unassembled WGS sequence"/>
</dbReference>
<protein>
    <submittedName>
        <fullName evidence="1">11801_t:CDS:1</fullName>
    </submittedName>
</protein>
<gene>
    <name evidence="1" type="ORF">DERYTH_LOCUS5325</name>
</gene>
<accession>A0A9N9B5K8</accession>
<sequence length="80" mass="9697">MARETLNSKKKSEFSWLTKIMTLNKKMIDWRSFGFKEKKVNSHGLLKFITLNKKMNGWRSFEFKEKKALTEIYDPYQKDE</sequence>
<evidence type="ECO:0000313" key="1">
    <source>
        <dbReference type="EMBL" id="CAG8552253.1"/>
    </source>
</evidence>
<evidence type="ECO:0000313" key="2">
    <source>
        <dbReference type="Proteomes" id="UP000789405"/>
    </source>
</evidence>
<dbReference type="EMBL" id="CAJVPY010002209">
    <property type="protein sequence ID" value="CAG8552253.1"/>
    <property type="molecule type" value="Genomic_DNA"/>
</dbReference>
<reference evidence="1" key="1">
    <citation type="submission" date="2021-06" db="EMBL/GenBank/DDBJ databases">
        <authorList>
            <person name="Kallberg Y."/>
            <person name="Tangrot J."/>
            <person name="Rosling A."/>
        </authorList>
    </citation>
    <scope>NUCLEOTIDE SEQUENCE</scope>
    <source>
        <strain evidence="1">MA453B</strain>
    </source>
</reference>
<keyword evidence="2" id="KW-1185">Reference proteome</keyword>
<organism evidence="1 2">
    <name type="scientific">Dentiscutata erythropus</name>
    <dbReference type="NCBI Taxonomy" id="1348616"/>
    <lineage>
        <taxon>Eukaryota</taxon>
        <taxon>Fungi</taxon>
        <taxon>Fungi incertae sedis</taxon>
        <taxon>Mucoromycota</taxon>
        <taxon>Glomeromycotina</taxon>
        <taxon>Glomeromycetes</taxon>
        <taxon>Diversisporales</taxon>
        <taxon>Gigasporaceae</taxon>
        <taxon>Dentiscutata</taxon>
    </lineage>
</organism>